<reference evidence="2 3" key="1">
    <citation type="submission" date="2016-01" db="EMBL/GenBank/DDBJ databases">
        <title>Draft Genome Sequences of Seven Thermophilic Sporeformers Isolated from Foods.</title>
        <authorList>
            <person name="Berendsen E.M."/>
            <person name="Wells-Bennik M.H."/>
            <person name="Krawcyk A.O."/>
            <person name="De Jong A."/>
            <person name="Holsappel S."/>
            <person name="Eijlander R.T."/>
            <person name="Kuipers O.P."/>
        </authorList>
    </citation>
    <scope>NUCLEOTIDE SEQUENCE [LARGE SCALE GENOMIC DNA]</scope>
    <source>
        <strain evidence="2 3">B4135</strain>
    </source>
</reference>
<dbReference type="EMBL" id="LQYT01000037">
    <property type="protein sequence ID" value="KYD19867.1"/>
    <property type="molecule type" value="Genomic_DNA"/>
</dbReference>
<proteinExistence type="predicted"/>
<accession>A0A150M5H6</accession>
<dbReference type="AlphaFoldDB" id="A0A150M5H6"/>
<sequence length="49" mass="5871">MKNPVWTGKRADREEKNPREHFVKKMPCTFEEAPRDFKKNSDTAPHTKR</sequence>
<gene>
    <name evidence="2" type="ORF">B4135_0766</name>
</gene>
<evidence type="ECO:0000313" key="3">
    <source>
        <dbReference type="Proteomes" id="UP000075683"/>
    </source>
</evidence>
<evidence type="ECO:0000313" key="2">
    <source>
        <dbReference type="EMBL" id="KYD19867.1"/>
    </source>
</evidence>
<feature type="compositionally biased region" description="Basic and acidic residues" evidence="1">
    <location>
        <begin position="9"/>
        <end position="20"/>
    </location>
</feature>
<feature type="region of interest" description="Disordered" evidence="1">
    <location>
        <begin position="1"/>
        <end position="20"/>
    </location>
</feature>
<comment type="caution">
    <text evidence="2">The sequence shown here is derived from an EMBL/GenBank/DDBJ whole genome shotgun (WGS) entry which is preliminary data.</text>
</comment>
<name>A0A150M5H6_9BACI</name>
<protein>
    <submittedName>
        <fullName evidence="2">Uncharacterized protein</fullName>
    </submittedName>
</protein>
<evidence type="ECO:0000256" key="1">
    <source>
        <dbReference type="SAM" id="MobiDB-lite"/>
    </source>
</evidence>
<dbReference type="Proteomes" id="UP000075683">
    <property type="component" value="Unassembled WGS sequence"/>
</dbReference>
<organism evidence="2 3">
    <name type="scientific">Caldibacillus debilis</name>
    <dbReference type="NCBI Taxonomy" id="301148"/>
    <lineage>
        <taxon>Bacteria</taxon>
        <taxon>Bacillati</taxon>
        <taxon>Bacillota</taxon>
        <taxon>Bacilli</taxon>
        <taxon>Bacillales</taxon>
        <taxon>Bacillaceae</taxon>
        <taxon>Caldibacillus</taxon>
    </lineage>
</organism>